<dbReference type="AlphaFoldDB" id="K6W4Z5"/>
<protein>
    <recommendedName>
        <fullName evidence="6">3-hydroxyisobutyrate dehydrogenase</fullName>
        <shortName evidence="6">HIBADH</shortName>
        <ecNumber evidence="6">1.1.1.31</ecNumber>
    </recommendedName>
</protein>
<dbReference type="PANTHER" id="PTHR22981:SF7">
    <property type="entry name" value="3-HYDROXYISOBUTYRATE DEHYDROGENASE, MITOCHONDRIAL"/>
    <property type="match status" value="1"/>
</dbReference>
<dbReference type="Gene3D" id="3.40.50.720">
    <property type="entry name" value="NAD(P)-binding Rossmann-like Domain"/>
    <property type="match status" value="1"/>
</dbReference>
<dbReference type="SUPFAM" id="SSF51735">
    <property type="entry name" value="NAD(P)-binding Rossmann-fold domains"/>
    <property type="match status" value="1"/>
</dbReference>
<feature type="active site" evidence="5">
    <location>
        <position position="171"/>
    </location>
</feature>
<evidence type="ECO:0000256" key="6">
    <source>
        <dbReference type="RuleBase" id="RU910714"/>
    </source>
</evidence>
<dbReference type="EC" id="1.1.1.31" evidence="6"/>
<dbReference type="PIRSF" id="PIRSF000103">
    <property type="entry name" value="HIBADH"/>
    <property type="match status" value="1"/>
</dbReference>
<dbReference type="InterPro" id="IPR013328">
    <property type="entry name" value="6PGD_dom2"/>
</dbReference>
<dbReference type="Pfam" id="PF14833">
    <property type="entry name" value="NAD_binding_11"/>
    <property type="match status" value="1"/>
</dbReference>
<dbReference type="NCBIfam" id="TIGR01692">
    <property type="entry name" value="HIBADH"/>
    <property type="match status" value="1"/>
</dbReference>
<gene>
    <name evidence="9" type="primary">mmsB</name>
    <name evidence="9" type="ORF">KILIM_004_00240</name>
</gene>
<evidence type="ECO:0000256" key="3">
    <source>
        <dbReference type="ARBA" id="ARBA00023002"/>
    </source>
</evidence>
<dbReference type="InterPro" id="IPR008927">
    <property type="entry name" value="6-PGluconate_DH-like_C_sf"/>
</dbReference>
<evidence type="ECO:0000313" key="10">
    <source>
        <dbReference type="Proteomes" id="UP000008366"/>
    </source>
</evidence>
<dbReference type="PROSITE" id="PS00895">
    <property type="entry name" value="3_HYDROXYISOBUT_DH"/>
    <property type="match status" value="1"/>
</dbReference>
<comment type="catalytic activity">
    <reaction evidence="6">
        <text>3-hydroxy-2-methylpropanoate + NAD(+) = 2-methyl-3-oxopropanoate + NADH + H(+)</text>
        <dbReference type="Rhea" id="RHEA:17681"/>
        <dbReference type="ChEBI" id="CHEBI:11805"/>
        <dbReference type="ChEBI" id="CHEBI:15378"/>
        <dbReference type="ChEBI" id="CHEBI:57540"/>
        <dbReference type="ChEBI" id="CHEBI:57700"/>
        <dbReference type="ChEBI" id="CHEBI:57945"/>
        <dbReference type="EC" id="1.1.1.31"/>
    </reaction>
</comment>
<keyword evidence="2 6" id="KW-0101">Branched-chain amino acid catabolism</keyword>
<evidence type="ECO:0000256" key="4">
    <source>
        <dbReference type="ARBA" id="ARBA00023027"/>
    </source>
</evidence>
<name>K6W4Z5_9MICO</name>
<accession>K6W4Z5</accession>
<evidence type="ECO:0000313" key="9">
    <source>
        <dbReference type="EMBL" id="GAB94235.1"/>
    </source>
</evidence>
<dbReference type="SUPFAM" id="SSF48179">
    <property type="entry name" value="6-phosphogluconate dehydrogenase C-terminal domain-like"/>
    <property type="match status" value="1"/>
</dbReference>
<evidence type="ECO:0000256" key="5">
    <source>
        <dbReference type="PIRSR" id="PIRSR000103-1"/>
    </source>
</evidence>
<dbReference type="InterPro" id="IPR011548">
    <property type="entry name" value="HIBADH"/>
</dbReference>
<feature type="domain" description="3-hydroxyisobutyrate dehydrogenase-like NAD-binding" evidence="8">
    <location>
        <begin position="165"/>
        <end position="290"/>
    </location>
</feature>
<dbReference type="PANTHER" id="PTHR22981">
    <property type="entry name" value="3-HYDROXYISOBUTYRATE DEHYDROGENASE-RELATED"/>
    <property type="match status" value="1"/>
</dbReference>
<dbReference type="GO" id="GO:0051287">
    <property type="term" value="F:NAD binding"/>
    <property type="evidence" value="ECO:0007669"/>
    <property type="project" value="InterPro"/>
</dbReference>
<evidence type="ECO:0000259" key="8">
    <source>
        <dbReference type="Pfam" id="PF14833"/>
    </source>
</evidence>
<dbReference type="Pfam" id="PF03446">
    <property type="entry name" value="NAD_binding_2"/>
    <property type="match status" value="1"/>
</dbReference>
<comment type="similarity">
    <text evidence="1 6">Belongs to the HIBADH-related family.</text>
</comment>
<keyword evidence="10" id="KW-1185">Reference proteome</keyword>
<dbReference type="InterPro" id="IPR015815">
    <property type="entry name" value="HIBADH-related"/>
</dbReference>
<dbReference type="OrthoDB" id="3185659at2"/>
<dbReference type="InterPro" id="IPR006115">
    <property type="entry name" value="6PGDH_NADP-bd"/>
</dbReference>
<sequence>MATVGFIGLGNMGGPMAANLVIAGHQVVGFDLSEQARAHALQAGVTLADTVKGAVVDADVVITMLPTGRHVRDVVLGEDGVASHVAPTALVIDSSTIDVASTRDVHEAMEARGLSFVDAPVSGGVSKACAGTLTFMVGGSDDAFAAALPYLDVMGANIVHVGAGGAGQGAKICNNMLFGTTLVATAESFALAEKLGLDPQKIFGIITSSSGDNWGVRNFCPVPGVVDGSAADDGYAARFAAALMSKDLRLALDAAGESGVELPVSGRANEVFADLASTEGHLDASAVIHAVRGRS</sequence>
<dbReference type="EMBL" id="BAHD01000004">
    <property type="protein sequence ID" value="GAB94235.1"/>
    <property type="molecule type" value="Genomic_DNA"/>
</dbReference>
<reference evidence="9 10" key="1">
    <citation type="submission" date="2012-08" db="EMBL/GenBank/DDBJ databases">
        <title>Whole genome shotgun sequence of Kineosphaera limosa NBRC 100340.</title>
        <authorList>
            <person name="Yoshida I."/>
            <person name="Isaki S."/>
            <person name="Hosoyama A."/>
            <person name="Tsuchikane K."/>
            <person name="Katsumata H."/>
            <person name="Ando Y."/>
            <person name="Ohji S."/>
            <person name="Hamada M."/>
            <person name="Tamura T."/>
            <person name="Yamazoe A."/>
            <person name="Yamazaki S."/>
            <person name="Fujita N."/>
        </authorList>
    </citation>
    <scope>NUCLEOTIDE SEQUENCE [LARGE SCALE GENOMIC DNA]</scope>
    <source>
        <strain evidence="9 10">NBRC 100340</strain>
    </source>
</reference>
<dbReference type="UniPathway" id="UPA00362"/>
<proteinExistence type="inferred from homology"/>
<keyword evidence="3 6" id="KW-0560">Oxidoreductase</keyword>
<dbReference type="GO" id="GO:0008442">
    <property type="term" value="F:3-hydroxyisobutyrate dehydrogenase activity"/>
    <property type="evidence" value="ECO:0007669"/>
    <property type="project" value="UniProtKB-EC"/>
</dbReference>
<comment type="caution">
    <text evidence="9">The sequence shown here is derived from an EMBL/GenBank/DDBJ whole genome shotgun (WGS) entry which is preliminary data.</text>
</comment>
<evidence type="ECO:0000256" key="1">
    <source>
        <dbReference type="ARBA" id="ARBA00009080"/>
    </source>
</evidence>
<organism evidence="9 10">
    <name type="scientific">Kineosphaera limosa NBRC 100340</name>
    <dbReference type="NCBI Taxonomy" id="1184609"/>
    <lineage>
        <taxon>Bacteria</taxon>
        <taxon>Bacillati</taxon>
        <taxon>Actinomycetota</taxon>
        <taxon>Actinomycetes</taxon>
        <taxon>Micrococcales</taxon>
        <taxon>Dermatophilaceae</taxon>
        <taxon>Kineosphaera</taxon>
    </lineage>
</organism>
<dbReference type="Gene3D" id="1.10.1040.10">
    <property type="entry name" value="N-(1-d-carboxylethyl)-l-norvaline Dehydrogenase, domain 2"/>
    <property type="match status" value="1"/>
</dbReference>
<dbReference type="eggNOG" id="COG2084">
    <property type="taxonomic scope" value="Bacteria"/>
</dbReference>
<evidence type="ECO:0000259" key="7">
    <source>
        <dbReference type="Pfam" id="PF03446"/>
    </source>
</evidence>
<dbReference type="STRING" id="1184609.KILIM_004_00240"/>
<dbReference type="InterPro" id="IPR029154">
    <property type="entry name" value="HIBADH-like_NADP-bd"/>
</dbReference>
<evidence type="ECO:0000256" key="2">
    <source>
        <dbReference type="ARBA" id="ARBA00022456"/>
    </source>
</evidence>
<dbReference type="InterPro" id="IPR036291">
    <property type="entry name" value="NAD(P)-bd_dom_sf"/>
</dbReference>
<keyword evidence="4 6" id="KW-0520">NAD</keyword>
<dbReference type="Proteomes" id="UP000008366">
    <property type="component" value="Unassembled WGS sequence"/>
</dbReference>
<comment type="pathway">
    <text evidence="6">Amino-acid degradation; L-valine degradation.</text>
</comment>
<dbReference type="GO" id="GO:0050661">
    <property type="term" value="F:NADP binding"/>
    <property type="evidence" value="ECO:0007669"/>
    <property type="project" value="InterPro"/>
</dbReference>
<feature type="domain" description="6-phosphogluconate dehydrogenase NADP-binding" evidence="7">
    <location>
        <begin position="3"/>
        <end position="162"/>
    </location>
</feature>
<dbReference type="InterPro" id="IPR002204">
    <property type="entry name" value="3-OH-isobutyrate_DH-rel_CS"/>
</dbReference>
<dbReference type="RefSeq" id="WP_006590768.1">
    <property type="nucleotide sequence ID" value="NZ_BAHD01000004.1"/>
</dbReference>
<dbReference type="GO" id="GO:0006574">
    <property type="term" value="P:L-valine catabolic process"/>
    <property type="evidence" value="ECO:0007669"/>
    <property type="project" value="UniProtKB-UniPathway"/>
</dbReference>